<reference evidence="1" key="1">
    <citation type="submission" date="2021-10" db="EMBL/GenBank/DDBJ databases">
        <authorList>
            <person name="Tyson S."/>
            <person name="Davis R."/>
            <person name="Hanis T."/>
            <person name="Alger T."/>
            <person name="Sharma R."/>
            <person name="Melhado E."/>
            <person name="Brundage B."/>
            <person name="Thurgood T."/>
            <person name="Sharma R."/>
            <person name="Grose J."/>
        </authorList>
    </citation>
    <scope>NUCLEOTIDE SEQUENCE</scope>
</reference>
<dbReference type="Proteomes" id="UP000828796">
    <property type="component" value="Segment"/>
</dbReference>
<dbReference type="EMBL" id="OL539464">
    <property type="protein sequence ID" value="UGO53812.1"/>
    <property type="molecule type" value="Genomic_DNA"/>
</dbReference>
<organism evidence="1 2">
    <name type="scientific">Serratia phage vB_SmaS_Stoker</name>
    <dbReference type="NCBI Taxonomy" id="2902692"/>
    <lineage>
        <taxon>Viruses</taxon>
        <taxon>Duplodnaviria</taxon>
        <taxon>Heunggongvirae</taxon>
        <taxon>Uroviricota</taxon>
        <taxon>Caudoviricetes</taxon>
        <taxon>Bonzeevirus</taxon>
        <taxon>Bonzeevirus stocker</taxon>
    </lineage>
</organism>
<sequence>MTGGFFLVPPLAPRFAPCYYSVHRGCRKSAHENAIDRGILNVRQPHQIP</sequence>
<protein>
    <submittedName>
        <fullName evidence="1">Uncharacterized protein</fullName>
    </submittedName>
</protein>
<evidence type="ECO:0000313" key="1">
    <source>
        <dbReference type="EMBL" id="UGO53812.1"/>
    </source>
</evidence>
<gene>
    <name evidence="1" type="ORF">STOKER_60</name>
</gene>
<name>A0AC61TQH5_9CAUD</name>
<accession>A0AC61TQH5</accession>
<evidence type="ECO:0000313" key="2">
    <source>
        <dbReference type="Proteomes" id="UP000828796"/>
    </source>
</evidence>
<proteinExistence type="predicted"/>
<keyword evidence="2" id="KW-1185">Reference proteome</keyword>